<evidence type="ECO:0000313" key="3">
    <source>
        <dbReference type="EMBL" id="KAG5182239.1"/>
    </source>
</evidence>
<feature type="region of interest" description="Disordered" evidence="1">
    <location>
        <begin position="282"/>
        <end position="314"/>
    </location>
</feature>
<reference evidence="3" key="1">
    <citation type="submission" date="2021-02" db="EMBL/GenBank/DDBJ databases">
        <title>First Annotated Genome of the Yellow-green Alga Tribonema minus.</title>
        <authorList>
            <person name="Mahan K.M."/>
        </authorList>
    </citation>
    <scope>NUCLEOTIDE SEQUENCE</scope>
    <source>
        <strain evidence="3">UTEX B ZZ1240</strain>
    </source>
</reference>
<proteinExistence type="predicted"/>
<dbReference type="SUPFAM" id="SSF88723">
    <property type="entry name" value="PIN domain-like"/>
    <property type="match status" value="1"/>
</dbReference>
<dbReference type="Proteomes" id="UP000664859">
    <property type="component" value="Unassembled WGS sequence"/>
</dbReference>
<sequence>MDLWNVGAVVMAVREADRRLALITRQTGCAAVLSNDTDFLIYDAPGFIPFWGLDVSPEAALAFVFSRQKLARTKAIVSNARAGRQTSRGLSGGEGGGNDYLPDAPDYCHAAILSGAAWGGHGSSRHKGSRAVLESVGKYLAFKTRLTGKGAAAAAASPLSLPTLCAELCGSGSGGGGSSGSSAAPTAARRACNRKKRRRKGSISDAAAAAPHDPGNVPASRPERFLALLMASIAQYDLAGGERVTGGGGGLPRSLHVVPSVTQAVTEGVFWGGVVLEDSSEGRGGAWLQSPSEQAREQELSQGTSHKRIGGHPSSATAAAAAAEHCCTLLGLERGAAILARHARNAPAAADVLAAVLTAAVAQRHSAGPSFLGLLAFIAAAAAPPSVPAECGCLCACRCACGADNDGSGGGGAAAAAASLEGAFVCEWAGLQVVTAVVVVVMVLLLLLPLSVLLLPPLLGTMMLPLPLLVEPLTVTVAGIAMPLAPAMTFVT</sequence>
<dbReference type="InterPro" id="IPR029060">
    <property type="entry name" value="PIN-like_dom_sf"/>
</dbReference>
<feature type="compositionally biased region" description="Basic residues" evidence="1">
    <location>
        <begin position="191"/>
        <end position="201"/>
    </location>
</feature>
<name>A0A835Z363_9STRA</name>
<feature type="transmembrane region" description="Helical" evidence="2">
    <location>
        <begin position="433"/>
        <end position="456"/>
    </location>
</feature>
<accession>A0A835Z363</accession>
<comment type="caution">
    <text evidence="3">The sequence shown here is derived from an EMBL/GenBank/DDBJ whole genome shotgun (WGS) entry which is preliminary data.</text>
</comment>
<dbReference type="AlphaFoldDB" id="A0A835Z363"/>
<keyword evidence="2" id="KW-0812">Transmembrane</keyword>
<dbReference type="OrthoDB" id="6354174at2759"/>
<gene>
    <name evidence="3" type="ORF">JKP88DRAFT_348948</name>
</gene>
<evidence type="ECO:0000256" key="2">
    <source>
        <dbReference type="SAM" id="Phobius"/>
    </source>
</evidence>
<keyword evidence="2" id="KW-0472">Membrane</keyword>
<keyword evidence="4" id="KW-1185">Reference proteome</keyword>
<keyword evidence="2" id="KW-1133">Transmembrane helix</keyword>
<feature type="transmembrane region" description="Helical" evidence="2">
    <location>
        <begin position="468"/>
        <end position="491"/>
    </location>
</feature>
<evidence type="ECO:0000313" key="4">
    <source>
        <dbReference type="Proteomes" id="UP000664859"/>
    </source>
</evidence>
<feature type="region of interest" description="Disordered" evidence="1">
    <location>
        <begin position="174"/>
        <end position="219"/>
    </location>
</feature>
<evidence type="ECO:0000256" key="1">
    <source>
        <dbReference type="SAM" id="MobiDB-lite"/>
    </source>
</evidence>
<dbReference type="EMBL" id="JAFCMP010000257">
    <property type="protein sequence ID" value="KAG5182239.1"/>
    <property type="molecule type" value="Genomic_DNA"/>
</dbReference>
<protein>
    <submittedName>
        <fullName evidence="3">Uncharacterized protein</fullName>
    </submittedName>
</protein>
<organism evidence="3 4">
    <name type="scientific">Tribonema minus</name>
    <dbReference type="NCBI Taxonomy" id="303371"/>
    <lineage>
        <taxon>Eukaryota</taxon>
        <taxon>Sar</taxon>
        <taxon>Stramenopiles</taxon>
        <taxon>Ochrophyta</taxon>
        <taxon>PX clade</taxon>
        <taxon>Xanthophyceae</taxon>
        <taxon>Tribonematales</taxon>
        <taxon>Tribonemataceae</taxon>
        <taxon>Tribonema</taxon>
    </lineage>
</organism>